<sequence>MNKISNFFIASETNNYSPPALSYKAFLIYGLLMILLRLFLGTLPAHSAAVESQTLMDMINSERSSRNLTVLAQNSSLRTAAGQKSQDMIDRDYFAHVDPDGNYVWPKIIAAGYGQYKILGENLAVDFVTSEGMIKAWLDSPTHRANLLHSDFLEQGLIALYGDFQGRYTNLTTSLFGARASGVQTPPAPPPPAPSPNPIPTPKPAPSAPKPAPPPAAKPTLPQPTPAVTPTPVEKQDSTSTPLANADLSALSGSFNLPEIALNTKAINISRVLFSILGFIILSVLAVDSVIILQHEAVVIRSHSSSHLFNLMLIVLVSILIWWW</sequence>
<keyword evidence="2" id="KW-1133">Transmembrane helix</keyword>
<dbReference type="STRING" id="1817824.A2751_04910"/>
<dbReference type="Pfam" id="PF00188">
    <property type="entry name" value="CAP"/>
    <property type="match status" value="1"/>
</dbReference>
<dbReference type="PANTHER" id="PTHR31157:SF1">
    <property type="entry name" value="SCP DOMAIN-CONTAINING PROTEIN"/>
    <property type="match status" value="1"/>
</dbReference>
<dbReference type="AlphaFoldDB" id="A0A1F5NP06"/>
<dbReference type="InterPro" id="IPR035940">
    <property type="entry name" value="CAP_sf"/>
</dbReference>
<feature type="transmembrane region" description="Helical" evidence="2">
    <location>
        <begin position="305"/>
        <end position="323"/>
    </location>
</feature>
<dbReference type="Proteomes" id="UP000176864">
    <property type="component" value="Unassembled WGS sequence"/>
</dbReference>
<feature type="domain" description="SCP" evidence="3">
    <location>
        <begin position="57"/>
        <end position="156"/>
    </location>
</feature>
<evidence type="ECO:0000256" key="1">
    <source>
        <dbReference type="SAM" id="MobiDB-lite"/>
    </source>
</evidence>
<dbReference type="InterPro" id="IPR014044">
    <property type="entry name" value="CAP_dom"/>
</dbReference>
<feature type="compositionally biased region" description="Pro residues" evidence="1">
    <location>
        <begin position="186"/>
        <end position="229"/>
    </location>
</feature>
<feature type="region of interest" description="Disordered" evidence="1">
    <location>
        <begin position="180"/>
        <end position="241"/>
    </location>
</feature>
<feature type="transmembrane region" description="Helical" evidence="2">
    <location>
        <begin position="272"/>
        <end position="293"/>
    </location>
</feature>
<gene>
    <name evidence="4" type="ORF">A2751_04910</name>
</gene>
<evidence type="ECO:0000313" key="5">
    <source>
        <dbReference type="Proteomes" id="UP000176864"/>
    </source>
</evidence>
<protein>
    <recommendedName>
        <fullName evidence="3">SCP domain-containing protein</fullName>
    </recommendedName>
</protein>
<evidence type="ECO:0000313" key="4">
    <source>
        <dbReference type="EMBL" id="OGE79303.1"/>
    </source>
</evidence>
<feature type="transmembrane region" description="Helical" evidence="2">
    <location>
        <begin position="20"/>
        <end position="40"/>
    </location>
</feature>
<accession>A0A1F5NP06</accession>
<organism evidence="4 5">
    <name type="scientific">Candidatus Doudnabacteria bacterium RIFCSPHIGHO2_01_FULL_46_14</name>
    <dbReference type="NCBI Taxonomy" id="1817824"/>
    <lineage>
        <taxon>Bacteria</taxon>
        <taxon>Candidatus Doudnaibacteriota</taxon>
    </lineage>
</organism>
<dbReference type="Gene3D" id="3.40.33.10">
    <property type="entry name" value="CAP"/>
    <property type="match status" value="1"/>
</dbReference>
<dbReference type="SUPFAM" id="SSF55797">
    <property type="entry name" value="PR-1-like"/>
    <property type="match status" value="1"/>
</dbReference>
<proteinExistence type="predicted"/>
<name>A0A1F5NP06_9BACT</name>
<comment type="caution">
    <text evidence="4">The sequence shown here is derived from an EMBL/GenBank/DDBJ whole genome shotgun (WGS) entry which is preliminary data.</text>
</comment>
<dbReference type="CDD" id="cd05379">
    <property type="entry name" value="CAP_bacterial"/>
    <property type="match status" value="1"/>
</dbReference>
<evidence type="ECO:0000259" key="3">
    <source>
        <dbReference type="Pfam" id="PF00188"/>
    </source>
</evidence>
<evidence type="ECO:0000256" key="2">
    <source>
        <dbReference type="SAM" id="Phobius"/>
    </source>
</evidence>
<reference evidence="4 5" key="1">
    <citation type="journal article" date="2016" name="Nat. Commun.">
        <title>Thousands of microbial genomes shed light on interconnected biogeochemical processes in an aquifer system.</title>
        <authorList>
            <person name="Anantharaman K."/>
            <person name="Brown C.T."/>
            <person name="Hug L.A."/>
            <person name="Sharon I."/>
            <person name="Castelle C.J."/>
            <person name="Probst A.J."/>
            <person name="Thomas B.C."/>
            <person name="Singh A."/>
            <person name="Wilkins M.J."/>
            <person name="Karaoz U."/>
            <person name="Brodie E.L."/>
            <person name="Williams K.H."/>
            <person name="Hubbard S.S."/>
            <person name="Banfield J.F."/>
        </authorList>
    </citation>
    <scope>NUCLEOTIDE SEQUENCE [LARGE SCALE GENOMIC DNA]</scope>
</reference>
<dbReference type="PANTHER" id="PTHR31157">
    <property type="entry name" value="SCP DOMAIN-CONTAINING PROTEIN"/>
    <property type="match status" value="1"/>
</dbReference>
<dbReference type="EMBL" id="MFEK01000006">
    <property type="protein sequence ID" value="OGE79303.1"/>
    <property type="molecule type" value="Genomic_DNA"/>
</dbReference>
<keyword evidence="2" id="KW-0812">Transmembrane</keyword>
<keyword evidence="2" id="KW-0472">Membrane</keyword>